<sequence length="151" mass="16319">MLTYGDERAVLNLLYVYAELVDSGNFDGLSVLFAGVPVFMAGPDQPAVPGEMVGEVMHQFVKTYEGIPRTKHLVTNTILESDAPGQARTRSQFTVLQNVPGVLPLQVVASGRYHDEFTQNASGAWAFSQRIMLVDAYGDASAHLETGDAVS</sequence>
<dbReference type="Pfam" id="PF13577">
    <property type="entry name" value="SnoaL_4"/>
    <property type="match status" value="1"/>
</dbReference>
<organism evidence="2">
    <name type="scientific">freshwater metagenome</name>
    <dbReference type="NCBI Taxonomy" id="449393"/>
    <lineage>
        <taxon>unclassified sequences</taxon>
        <taxon>metagenomes</taxon>
        <taxon>ecological metagenomes</taxon>
    </lineage>
</organism>
<name>A0A6J6C850_9ZZZZ</name>
<dbReference type="InterPro" id="IPR037401">
    <property type="entry name" value="SnoaL-like"/>
</dbReference>
<dbReference type="Gene3D" id="3.10.450.50">
    <property type="match status" value="1"/>
</dbReference>
<protein>
    <submittedName>
        <fullName evidence="2">Unannotated protein</fullName>
    </submittedName>
</protein>
<proteinExistence type="predicted"/>
<evidence type="ECO:0000259" key="1">
    <source>
        <dbReference type="Pfam" id="PF13577"/>
    </source>
</evidence>
<accession>A0A6J6C850</accession>
<reference evidence="2" key="1">
    <citation type="submission" date="2020-05" db="EMBL/GenBank/DDBJ databases">
        <authorList>
            <person name="Chiriac C."/>
            <person name="Salcher M."/>
            <person name="Ghai R."/>
            <person name="Kavagutti S V."/>
        </authorList>
    </citation>
    <scope>NUCLEOTIDE SEQUENCE</scope>
</reference>
<dbReference type="CDD" id="cd00531">
    <property type="entry name" value="NTF2_like"/>
    <property type="match status" value="1"/>
</dbReference>
<dbReference type="SUPFAM" id="SSF54427">
    <property type="entry name" value="NTF2-like"/>
    <property type="match status" value="1"/>
</dbReference>
<dbReference type="AlphaFoldDB" id="A0A6J6C850"/>
<gene>
    <name evidence="2" type="ORF">UFOPK1421_00982</name>
</gene>
<dbReference type="EMBL" id="CAEZSL010000102">
    <property type="protein sequence ID" value="CAB4546418.1"/>
    <property type="molecule type" value="Genomic_DNA"/>
</dbReference>
<dbReference type="InterPro" id="IPR032710">
    <property type="entry name" value="NTF2-like_dom_sf"/>
</dbReference>
<feature type="domain" description="SnoaL-like" evidence="1">
    <location>
        <begin position="6"/>
        <end position="130"/>
    </location>
</feature>
<evidence type="ECO:0000313" key="2">
    <source>
        <dbReference type="EMBL" id="CAB4546418.1"/>
    </source>
</evidence>